<dbReference type="SUPFAM" id="SSF52540">
    <property type="entry name" value="P-loop containing nucleoside triphosphate hydrolases"/>
    <property type="match status" value="1"/>
</dbReference>
<proteinExistence type="predicted"/>
<feature type="compositionally biased region" description="Polar residues" evidence="1">
    <location>
        <begin position="1"/>
        <end position="11"/>
    </location>
</feature>
<evidence type="ECO:0000313" key="2">
    <source>
        <dbReference type="EMBL" id="SFE85021.1"/>
    </source>
</evidence>
<reference evidence="2 3" key="1">
    <citation type="submission" date="2016-10" db="EMBL/GenBank/DDBJ databases">
        <authorList>
            <person name="de Groot N.N."/>
        </authorList>
    </citation>
    <scope>NUCLEOTIDE SEQUENCE [LARGE SCALE GENOMIC DNA]</scope>
    <source>
        <strain evidence="2 3">DSM 43019</strain>
    </source>
</reference>
<dbReference type="AlphaFoldDB" id="A0A1I2DXP6"/>
<dbReference type="InterPro" id="IPR027417">
    <property type="entry name" value="P-loop_NTPase"/>
</dbReference>
<dbReference type="Gene3D" id="3.40.50.300">
    <property type="entry name" value="P-loop containing nucleotide triphosphate hydrolases"/>
    <property type="match status" value="1"/>
</dbReference>
<accession>A0A1I2DXP6</accession>
<gene>
    <name evidence="2" type="ORF">SAMN05421541_10431</name>
</gene>
<feature type="compositionally biased region" description="Basic and acidic residues" evidence="1">
    <location>
        <begin position="603"/>
        <end position="617"/>
    </location>
</feature>
<dbReference type="EMBL" id="FONV01000004">
    <property type="protein sequence ID" value="SFE85021.1"/>
    <property type="molecule type" value="Genomic_DNA"/>
</dbReference>
<keyword evidence="3" id="KW-1185">Reference proteome</keyword>
<feature type="region of interest" description="Disordered" evidence="1">
    <location>
        <begin position="1"/>
        <end position="31"/>
    </location>
</feature>
<name>A0A1I2DXP6_9ACTN</name>
<evidence type="ECO:0000256" key="1">
    <source>
        <dbReference type="SAM" id="MobiDB-lite"/>
    </source>
</evidence>
<dbReference type="Proteomes" id="UP000199645">
    <property type="component" value="Unassembled WGS sequence"/>
</dbReference>
<evidence type="ECO:0000313" key="3">
    <source>
        <dbReference type="Proteomes" id="UP000199645"/>
    </source>
</evidence>
<dbReference type="STRING" id="35752.SAMN05421541_10431"/>
<protein>
    <recommendedName>
        <fullName evidence="4">Dynamin family protein</fullName>
    </recommendedName>
</protein>
<sequence length="641" mass="68607">MTSWEAGTTAPTGPASLIPHPRPAPDPLRGAAAGDPWWMDTMDAVIRTCRAHGRADLADRLARRRARLLHPQLRVLVMGAAQQGRSRLINALINASACGVLPDADPAVPTVVRHADAPAAHLIRRDSPAADWTAAVGLQARIPLAADRLGASLAEAVATLPAGAPVHVEVGVPRSLLAGGLVLIDAPALPGAADVPAVQDLADQAGADLVLYACEAGRHLGDDELALLAGLGQSFPGLLVVLTKADYAPDWRRDLAECRLRLNQAGIGAAVAAVSSSLRLHAVRTGDETLNRESGFADLLVHLRKMVEAKPDRLARATAGALGRLALQELAVPLRAELDRHGAGGSSDAAAHLQATHRRLDDLRKCTVRWQNRLSDEVGDLMSDIEHDLRERVKALLAEADEFFSTNDPAKSWDEFEPWLREALQELATTSMTWLAERTEWMARRTADMFPPEAGDVLPPSALAITDGGVLQGVSTLDAPPVATFTPGQKLFIGLRGSYGGVVMFGLATSLAGMSLINPISIGGGALFGGKSVRDESKTLLKRRQTEARNAVRQHVDDIYTKLNKDARDSVRRAQRALRDHFTAVTEDLQEETMESLRNAKAAADRDAAAREAHGRRLSEELTRLAESHAQAQALSDRARA</sequence>
<evidence type="ECO:0008006" key="4">
    <source>
        <dbReference type="Google" id="ProtNLM"/>
    </source>
</evidence>
<dbReference type="RefSeq" id="WP_093612564.1">
    <property type="nucleotide sequence ID" value="NZ_BOMT01000034.1"/>
</dbReference>
<feature type="region of interest" description="Disordered" evidence="1">
    <location>
        <begin position="598"/>
        <end position="617"/>
    </location>
</feature>
<organism evidence="2 3">
    <name type="scientific">Actinoplanes philippinensis</name>
    <dbReference type="NCBI Taxonomy" id="35752"/>
    <lineage>
        <taxon>Bacteria</taxon>
        <taxon>Bacillati</taxon>
        <taxon>Actinomycetota</taxon>
        <taxon>Actinomycetes</taxon>
        <taxon>Micromonosporales</taxon>
        <taxon>Micromonosporaceae</taxon>
        <taxon>Actinoplanes</taxon>
    </lineage>
</organism>
<dbReference type="OrthoDB" id="3798616at2"/>